<dbReference type="PANTHER" id="PTHR36932:SF1">
    <property type="entry name" value="CAPSULAR POLYSACCHARIDE BIOSYNTHESIS PROTEIN"/>
    <property type="match status" value="1"/>
</dbReference>
<comment type="caution">
    <text evidence="1">The sequence shown here is derived from an EMBL/GenBank/DDBJ whole genome shotgun (WGS) entry which is preliminary data.</text>
</comment>
<proteinExistence type="predicted"/>
<reference evidence="1 2" key="1">
    <citation type="submission" date="2023-06" db="EMBL/GenBank/DDBJ databases">
        <title>Alkalimonas sp., MEB004 an alkaliphilic bacterium isolated from Lonar Lake, India.</title>
        <authorList>
            <person name="Joshi A."/>
            <person name="Thite S."/>
        </authorList>
    </citation>
    <scope>NUCLEOTIDE SEQUENCE [LARGE SCALE GENOMIC DNA]</scope>
    <source>
        <strain evidence="1 2">MEB004</strain>
    </source>
</reference>
<dbReference type="GO" id="GO:0016874">
    <property type="term" value="F:ligase activity"/>
    <property type="evidence" value="ECO:0007669"/>
    <property type="project" value="UniProtKB-KW"/>
</dbReference>
<name>A0ABU7JB42_9GAMM</name>
<sequence length="451" mass="51503">MLYFSFLSKHLYPLYESFRGRKTHLYYREYLANQHKTPDEIAAIQLQKLKALLHHCQLHVPYYQKSWRELGFDPASVQSVADLNQLPLLTKSLVRQHYDELIASNFRGKNITKTTGGSTGEPFRFEHDRENYDRRQGVAWRGYGWAGYELGDKSLYYWGGAIGRVAKKAALKDKLYNMMLGRNVLNVFYMDKDNIHRFVDEIFSFKPHGIVGYTSPLFEVAQYILEKNIKVPSLGWIISAAEPLYESQREIIEQAFATKVFNTYGCREFTLIGAECSHQQGLHLNTDHLVVEVTDDFGQGTQGIGNMTITDLHNYGMPLIRFVNGDLGKLKQTSCSCDLPFPLLESVEGRKLDKIVTREGKIIPGEFFPRLFREMREVERYQVVQEHLDRIEINIVALPGLDSAAMEHSIQSAVKAVVGQELSVFFHYVDAIALTASGKNRVTISKLDVAS</sequence>
<evidence type="ECO:0000313" key="2">
    <source>
        <dbReference type="Proteomes" id="UP001339167"/>
    </source>
</evidence>
<dbReference type="SUPFAM" id="SSF56801">
    <property type="entry name" value="Acetyl-CoA synthetase-like"/>
    <property type="match status" value="1"/>
</dbReference>
<dbReference type="RefSeq" id="WP_330086261.1">
    <property type="nucleotide sequence ID" value="NZ_JAUGZK010000001.1"/>
</dbReference>
<protein>
    <submittedName>
        <fullName evidence="1">Phenylacetate--CoA ligase family protein</fullName>
    </submittedName>
</protein>
<accession>A0ABU7JB42</accession>
<gene>
    <name evidence="1" type="ORF">QWF21_01490</name>
</gene>
<organism evidence="1 2">
    <name type="scientific">Alkalimonas mucilaginosa</name>
    <dbReference type="NCBI Taxonomy" id="3057676"/>
    <lineage>
        <taxon>Bacteria</taxon>
        <taxon>Pseudomonadati</taxon>
        <taxon>Pseudomonadota</taxon>
        <taxon>Gammaproteobacteria</taxon>
        <taxon>Alkalimonas</taxon>
    </lineage>
</organism>
<dbReference type="EMBL" id="JAUGZK010000001">
    <property type="protein sequence ID" value="MEE2022904.1"/>
    <property type="molecule type" value="Genomic_DNA"/>
</dbReference>
<dbReference type="InterPro" id="IPR042099">
    <property type="entry name" value="ANL_N_sf"/>
</dbReference>
<dbReference type="Gene3D" id="3.40.50.12780">
    <property type="entry name" value="N-terminal domain of ligase-like"/>
    <property type="match status" value="1"/>
</dbReference>
<keyword evidence="2" id="KW-1185">Reference proteome</keyword>
<evidence type="ECO:0000313" key="1">
    <source>
        <dbReference type="EMBL" id="MEE2022904.1"/>
    </source>
</evidence>
<dbReference type="InterPro" id="IPR053158">
    <property type="entry name" value="CapK_Type1_Caps_Biosynth"/>
</dbReference>
<keyword evidence="1" id="KW-0436">Ligase</keyword>
<dbReference type="Proteomes" id="UP001339167">
    <property type="component" value="Unassembled WGS sequence"/>
</dbReference>
<dbReference type="PANTHER" id="PTHR36932">
    <property type="entry name" value="CAPSULAR POLYSACCHARIDE BIOSYNTHESIS PROTEIN"/>
    <property type="match status" value="1"/>
</dbReference>